<dbReference type="InterPro" id="IPR036388">
    <property type="entry name" value="WH-like_DNA-bd_sf"/>
</dbReference>
<evidence type="ECO:0000313" key="8">
    <source>
        <dbReference type="Proteomes" id="UP001221558"/>
    </source>
</evidence>
<feature type="domain" description="RNA polymerase sigma factor 70 region 4 type 2" evidence="6">
    <location>
        <begin position="127"/>
        <end position="178"/>
    </location>
</feature>
<protein>
    <submittedName>
        <fullName evidence="7">Sigma-70 family RNA polymerase sigma factor</fullName>
    </submittedName>
</protein>
<dbReference type="RefSeq" id="WP_274266244.1">
    <property type="nucleotide sequence ID" value="NZ_CP117880.1"/>
</dbReference>
<evidence type="ECO:0000256" key="4">
    <source>
        <dbReference type="ARBA" id="ARBA00023163"/>
    </source>
</evidence>
<keyword evidence="8" id="KW-1185">Reference proteome</keyword>
<dbReference type="Pfam" id="PF04542">
    <property type="entry name" value="Sigma70_r2"/>
    <property type="match status" value="1"/>
</dbReference>
<evidence type="ECO:0000256" key="1">
    <source>
        <dbReference type="ARBA" id="ARBA00010641"/>
    </source>
</evidence>
<dbReference type="Gene3D" id="1.10.1740.10">
    <property type="match status" value="1"/>
</dbReference>
<evidence type="ECO:0000256" key="3">
    <source>
        <dbReference type="ARBA" id="ARBA00023082"/>
    </source>
</evidence>
<dbReference type="PANTHER" id="PTHR43133:SF46">
    <property type="entry name" value="RNA POLYMERASE SIGMA-70 FACTOR ECF SUBFAMILY"/>
    <property type="match status" value="1"/>
</dbReference>
<accession>A0ABY7WCY4</accession>
<evidence type="ECO:0000259" key="5">
    <source>
        <dbReference type="Pfam" id="PF04542"/>
    </source>
</evidence>
<dbReference type="CDD" id="cd06171">
    <property type="entry name" value="Sigma70_r4"/>
    <property type="match status" value="1"/>
</dbReference>
<dbReference type="InterPro" id="IPR039425">
    <property type="entry name" value="RNA_pol_sigma-70-like"/>
</dbReference>
<gene>
    <name evidence="7" type="ORF">PQ465_14550</name>
</gene>
<dbReference type="Gene3D" id="1.10.10.10">
    <property type="entry name" value="Winged helix-like DNA-binding domain superfamily/Winged helix DNA-binding domain"/>
    <property type="match status" value="1"/>
</dbReference>
<dbReference type="Pfam" id="PF08281">
    <property type="entry name" value="Sigma70_r4_2"/>
    <property type="match status" value="1"/>
</dbReference>
<evidence type="ECO:0000259" key="6">
    <source>
        <dbReference type="Pfam" id="PF08281"/>
    </source>
</evidence>
<evidence type="ECO:0000313" key="7">
    <source>
        <dbReference type="EMBL" id="WDF67516.1"/>
    </source>
</evidence>
<dbReference type="InterPro" id="IPR007627">
    <property type="entry name" value="RNA_pol_sigma70_r2"/>
</dbReference>
<feature type="domain" description="RNA polymerase sigma-70 region 2" evidence="5">
    <location>
        <begin position="24"/>
        <end position="89"/>
    </location>
</feature>
<keyword evidence="3" id="KW-0731">Sigma factor</keyword>
<dbReference type="NCBIfam" id="TIGR02937">
    <property type="entry name" value="sigma70-ECF"/>
    <property type="match status" value="1"/>
</dbReference>
<comment type="similarity">
    <text evidence="1">Belongs to the sigma-70 factor family. ECF subfamily.</text>
</comment>
<keyword evidence="4" id="KW-0804">Transcription</keyword>
<keyword evidence="2" id="KW-0805">Transcription regulation</keyword>
<dbReference type="SUPFAM" id="SSF88946">
    <property type="entry name" value="Sigma2 domain of RNA polymerase sigma factors"/>
    <property type="match status" value="1"/>
</dbReference>
<name>A0ABY7WCY4_9SPHI</name>
<sequence length="203" mass="23984">MAESPDIILWQRVTRSDYTAFNSIYEQYWDTLLHIALKKVNDSDIAMDLVQDLFVEMWQKRHAISIQTSLKAYLVSSLYFKTFMHFRRNGVHQKHIDNYSQFTETYVHDEFSLQTQYEENYAHILFAIERSVEDMPLRMKAVFQLKYYSSLNNQEIADNLGLSTQTVKNQLSKALTKIRQHMEAERLDTSLLSLLLLACFTYS</sequence>
<evidence type="ECO:0000256" key="2">
    <source>
        <dbReference type="ARBA" id="ARBA00023015"/>
    </source>
</evidence>
<dbReference type="Proteomes" id="UP001221558">
    <property type="component" value="Chromosome"/>
</dbReference>
<dbReference type="EMBL" id="CP117880">
    <property type="protein sequence ID" value="WDF67516.1"/>
    <property type="molecule type" value="Genomic_DNA"/>
</dbReference>
<dbReference type="InterPro" id="IPR014284">
    <property type="entry name" value="RNA_pol_sigma-70_dom"/>
</dbReference>
<organism evidence="7 8">
    <name type="scientific">Sphingobacterium oryzagri</name>
    <dbReference type="NCBI Taxonomy" id="3025669"/>
    <lineage>
        <taxon>Bacteria</taxon>
        <taxon>Pseudomonadati</taxon>
        <taxon>Bacteroidota</taxon>
        <taxon>Sphingobacteriia</taxon>
        <taxon>Sphingobacteriales</taxon>
        <taxon>Sphingobacteriaceae</taxon>
        <taxon>Sphingobacterium</taxon>
    </lineage>
</organism>
<reference evidence="7 8" key="1">
    <citation type="submission" date="2023-02" db="EMBL/GenBank/DDBJ databases">
        <title>Genome sequence of Sphingobacterium sp. KACC 22765.</title>
        <authorList>
            <person name="Kim S."/>
            <person name="Heo J."/>
            <person name="Kwon S.-W."/>
        </authorList>
    </citation>
    <scope>NUCLEOTIDE SEQUENCE [LARGE SCALE GENOMIC DNA]</scope>
    <source>
        <strain evidence="7 8">KACC 22765</strain>
    </source>
</reference>
<dbReference type="InterPro" id="IPR013325">
    <property type="entry name" value="RNA_pol_sigma_r2"/>
</dbReference>
<dbReference type="InterPro" id="IPR013249">
    <property type="entry name" value="RNA_pol_sigma70_r4_t2"/>
</dbReference>
<proteinExistence type="inferred from homology"/>
<dbReference type="SUPFAM" id="SSF88659">
    <property type="entry name" value="Sigma3 and sigma4 domains of RNA polymerase sigma factors"/>
    <property type="match status" value="1"/>
</dbReference>
<dbReference type="InterPro" id="IPR013324">
    <property type="entry name" value="RNA_pol_sigma_r3/r4-like"/>
</dbReference>
<dbReference type="PANTHER" id="PTHR43133">
    <property type="entry name" value="RNA POLYMERASE ECF-TYPE SIGMA FACTO"/>
    <property type="match status" value="1"/>
</dbReference>